<dbReference type="Proteomes" id="UP000215005">
    <property type="component" value="Chromosome"/>
</dbReference>
<dbReference type="AlphaFoldDB" id="A0A223S636"/>
<proteinExistence type="predicted"/>
<dbReference type="EMBL" id="CP022753">
    <property type="protein sequence ID" value="ASU83584.1"/>
    <property type="molecule type" value="Genomic_DNA"/>
</dbReference>
<reference evidence="2 3" key="1">
    <citation type="submission" date="2017-08" db="EMBL/GenBank/DDBJ databases">
        <title>The complete genome sequence of Nocardiopsis gilva YIM 90087.</title>
        <authorList>
            <person name="Yin M."/>
            <person name="Tang S."/>
        </authorList>
    </citation>
    <scope>NUCLEOTIDE SEQUENCE [LARGE SCALE GENOMIC DNA]</scope>
    <source>
        <strain evidence="2 3">YIM 90087</strain>
    </source>
</reference>
<evidence type="ECO:0000313" key="3">
    <source>
        <dbReference type="Proteomes" id="UP000215005"/>
    </source>
</evidence>
<gene>
    <name evidence="2" type="ORF">CDO52_12985</name>
</gene>
<sequence>MEVAEHYRIPHSQLLSWPKSDRDKAIWLHVRKRATCQGCGTRTEEWDPAQGGRRGAYLATESTCPGCQQLAARQDWLSKQHGQHLPAGLKVHLKPNPQPRG</sequence>
<dbReference type="KEGG" id="ngv:CDO52_12985"/>
<accession>A0A223S636</accession>
<name>A0A223S636_9ACTN</name>
<evidence type="ECO:0000313" key="2">
    <source>
        <dbReference type="EMBL" id="ASU83584.1"/>
    </source>
</evidence>
<organism evidence="2 3">
    <name type="scientific">Nocardiopsis gilva YIM 90087</name>
    <dbReference type="NCBI Taxonomy" id="1235441"/>
    <lineage>
        <taxon>Bacteria</taxon>
        <taxon>Bacillati</taxon>
        <taxon>Actinomycetota</taxon>
        <taxon>Actinomycetes</taxon>
        <taxon>Streptosporangiales</taxon>
        <taxon>Nocardiopsidaceae</taxon>
        <taxon>Nocardiopsis</taxon>
    </lineage>
</organism>
<keyword evidence="3" id="KW-1185">Reference proteome</keyword>
<feature type="region of interest" description="Disordered" evidence="1">
    <location>
        <begin position="79"/>
        <end position="101"/>
    </location>
</feature>
<protein>
    <submittedName>
        <fullName evidence="2">Uncharacterized protein</fullName>
    </submittedName>
</protein>
<evidence type="ECO:0000256" key="1">
    <source>
        <dbReference type="SAM" id="MobiDB-lite"/>
    </source>
</evidence>